<feature type="non-terminal residue" evidence="3">
    <location>
        <position position="1"/>
    </location>
</feature>
<feature type="compositionally biased region" description="Low complexity" evidence="1">
    <location>
        <begin position="9"/>
        <end position="28"/>
    </location>
</feature>
<dbReference type="SMART" id="SM00153">
    <property type="entry name" value="VHP"/>
    <property type="match status" value="1"/>
</dbReference>
<dbReference type="PROSITE" id="PS51089">
    <property type="entry name" value="HP"/>
    <property type="match status" value="1"/>
</dbReference>
<dbReference type="GO" id="GO:0030032">
    <property type="term" value="P:lamellipodium assembly"/>
    <property type="evidence" value="ECO:0007669"/>
    <property type="project" value="TreeGrafter"/>
</dbReference>
<dbReference type="GO" id="GO:0007010">
    <property type="term" value="P:cytoskeleton organization"/>
    <property type="evidence" value="ECO:0007669"/>
    <property type="project" value="InterPro"/>
</dbReference>
<reference evidence="3" key="1">
    <citation type="submission" date="2020-04" db="EMBL/GenBank/DDBJ databases">
        <authorList>
            <person name="Alioto T."/>
            <person name="Alioto T."/>
            <person name="Gomez Garrido J."/>
        </authorList>
    </citation>
    <scope>NUCLEOTIDE SEQUENCE</scope>
    <source>
        <strain evidence="3">A484AB</strain>
    </source>
</reference>
<dbReference type="PANTHER" id="PTHR24213">
    <property type="entry name" value="ACTIN-BINDING LIM PROTEIN"/>
    <property type="match status" value="1"/>
</dbReference>
<dbReference type="GO" id="GO:0051015">
    <property type="term" value="F:actin filament binding"/>
    <property type="evidence" value="ECO:0007669"/>
    <property type="project" value="TreeGrafter"/>
</dbReference>
<dbReference type="GO" id="GO:0015629">
    <property type="term" value="C:actin cytoskeleton"/>
    <property type="evidence" value="ECO:0007669"/>
    <property type="project" value="TreeGrafter"/>
</dbReference>
<dbReference type="AlphaFoldDB" id="A0A6S7K0D0"/>
<dbReference type="SUPFAM" id="SSF47050">
    <property type="entry name" value="VHP, Villin headpiece domain"/>
    <property type="match status" value="1"/>
</dbReference>
<feature type="region of interest" description="Disordered" evidence="1">
    <location>
        <begin position="1"/>
        <end position="69"/>
    </location>
</feature>
<dbReference type="Pfam" id="PF02209">
    <property type="entry name" value="VHP"/>
    <property type="match status" value="1"/>
</dbReference>
<name>A0A6S7K0D0_PARCT</name>
<evidence type="ECO:0000313" key="3">
    <source>
        <dbReference type="EMBL" id="CAB4035120.1"/>
    </source>
</evidence>
<dbReference type="InterPro" id="IPR003128">
    <property type="entry name" value="Villin_headpiece"/>
</dbReference>
<dbReference type="Proteomes" id="UP001152795">
    <property type="component" value="Unassembled WGS sequence"/>
</dbReference>
<dbReference type="InterPro" id="IPR051618">
    <property type="entry name" value="Actin-binding_LIM"/>
</dbReference>
<organism evidence="3 4">
    <name type="scientific">Paramuricea clavata</name>
    <name type="common">Red gorgonian</name>
    <name type="synonym">Violescent sea-whip</name>
    <dbReference type="NCBI Taxonomy" id="317549"/>
    <lineage>
        <taxon>Eukaryota</taxon>
        <taxon>Metazoa</taxon>
        <taxon>Cnidaria</taxon>
        <taxon>Anthozoa</taxon>
        <taxon>Octocorallia</taxon>
        <taxon>Malacalcyonacea</taxon>
        <taxon>Plexauridae</taxon>
        <taxon>Paramuricea</taxon>
    </lineage>
</organism>
<dbReference type="EMBL" id="CACRXK020020731">
    <property type="protein sequence ID" value="CAB4035120.1"/>
    <property type="molecule type" value="Genomic_DNA"/>
</dbReference>
<gene>
    <name evidence="3" type="ORF">PACLA_8A028430</name>
</gene>
<dbReference type="Gene3D" id="1.10.950.10">
    <property type="entry name" value="Villin headpiece domain"/>
    <property type="match status" value="1"/>
</dbReference>
<feature type="compositionally biased region" description="Polar residues" evidence="1">
    <location>
        <begin position="51"/>
        <end position="60"/>
    </location>
</feature>
<protein>
    <submittedName>
        <fullName evidence="3">Actin-binding LIM 2 isoform X1</fullName>
    </submittedName>
</protein>
<dbReference type="OrthoDB" id="1746725at2759"/>
<evidence type="ECO:0000259" key="2">
    <source>
        <dbReference type="PROSITE" id="PS51089"/>
    </source>
</evidence>
<dbReference type="PANTHER" id="PTHR24213:SF9">
    <property type="entry name" value="UNCOORDINATED 115A, ISOFORM B-RELATED"/>
    <property type="match status" value="1"/>
</dbReference>
<sequence length="134" mass="15531">NGPSRPRPYSYHESSYNTSYEETSQTTTVASGGDQKFKTSVQLKIGKSTDDSSIGRTSGARTPPAKSPTGEFKIFQYRELKVDNYRSPRGVDKQNLEKHLNDEDFREIFKMTRNEFYELPKWKQIDHKKKAKLF</sequence>
<dbReference type="InterPro" id="IPR036886">
    <property type="entry name" value="Villin_headpiece_dom_sf"/>
</dbReference>
<evidence type="ECO:0000256" key="1">
    <source>
        <dbReference type="SAM" id="MobiDB-lite"/>
    </source>
</evidence>
<proteinExistence type="predicted"/>
<accession>A0A6S7K0D0</accession>
<comment type="caution">
    <text evidence="3">The sequence shown here is derived from an EMBL/GenBank/DDBJ whole genome shotgun (WGS) entry which is preliminary data.</text>
</comment>
<feature type="domain" description="HP" evidence="2">
    <location>
        <begin position="69"/>
        <end position="134"/>
    </location>
</feature>
<evidence type="ECO:0000313" key="4">
    <source>
        <dbReference type="Proteomes" id="UP001152795"/>
    </source>
</evidence>
<keyword evidence="4" id="KW-1185">Reference proteome</keyword>